<proteinExistence type="predicted"/>
<comment type="caution">
    <text evidence="2">The sequence shown here is derived from an EMBL/GenBank/DDBJ whole genome shotgun (WGS) entry which is preliminary data.</text>
</comment>
<keyword evidence="3" id="KW-1185">Reference proteome</keyword>
<accession>A0ABS5CKN4</accession>
<dbReference type="RefSeq" id="WP_210663578.1">
    <property type="nucleotide sequence ID" value="NZ_JAGKSP010000018.1"/>
</dbReference>
<evidence type="ECO:0000313" key="2">
    <source>
        <dbReference type="EMBL" id="MBP3966417.1"/>
    </source>
</evidence>
<keyword evidence="1" id="KW-0175">Coiled coil</keyword>
<evidence type="ECO:0000313" key="3">
    <source>
        <dbReference type="Proteomes" id="UP000673394"/>
    </source>
</evidence>
<feature type="coiled-coil region" evidence="1">
    <location>
        <begin position="5"/>
        <end position="39"/>
    </location>
</feature>
<protein>
    <submittedName>
        <fullName evidence="2">Uncharacterized protein</fullName>
    </submittedName>
</protein>
<gene>
    <name evidence="2" type="ORF">I8J30_27300</name>
</gene>
<evidence type="ECO:0000256" key="1">
    <source>
        <dbReference type="SAM" id="Coils"/>
    </source>
</evidence>
<reference evidence="2 3" key="1">
    <citation type="submission" date="2021-04" db="EMBL/GenBank/DDBJ databases">
        <title>Paenibacillus sp. DLE-14 whole genome sequence.</title>
        <authorList>
            <person name="Ham Y.J."/>
        </authorList>
    </citation>
    <scope>NUCLEOTIDE SEQUENCE [LARGE SCALE GENOMIC DNA]</scope>
    <source>
        <strain evidence="2 3">DLE-14</strain>
    </source>
</reference>
<dbReference type="EMBL" id="JAGKSP010000018">
    <property type="protein sequence ID" value="MBP3966417.1"/>
    <property type="molecule type" value="Genomic_DNA"/>
</dbReference>
<organism evidence="2 3">
    <name type="scientific">Paenibacillus lignilyticus</name>
    <dbReference type="NCBI Taxonomy" id="1172615"/>
    <lineage>
        <taxon>Bacteria</taxon>
        <taxon>Bacillati</taxon>
        <taxon>Bacillota</taxon>
        <taxon>Bacilli</taxon>
        <taxon>Bacillales</taxon>
        <taxon>Paenibacillaceae</taxon>
        <taxon>Paenibacillus</taxon>
    </lineage>
</organism>
<dbReference type="Proteomes" id="UP000673394">
    <property type="component" value="Unassembled WGS sequence"/>
</dbReference>
<sequence>MNEPISSLQEQLIQAQAEIEQLRGDKLRLQQEVAKLRGKLRAGSADNMSTKLKDALRE</sequence>
<name>A0ABS5CKN4_9BACL</name>